<accession>A0A167XAB1</accession>
<dbReference type="EMBL" id="KV417553">
    <property type="protein sequence ID" value="KZP20688.1"/>
    <property type="molecule type" value="Genomic_DNA"/>
</dbReference>
<feature type="transmembrane region" description="Helical" evidence="1">
    <location>
        <begin position="82"/>
        <end position="100"/>
    </location>
</feature>
<dbReference type="EMBL" id="KV417765">
    <property type="protein sequence ID" value="KZP07001.1"/>
    <property type="molecule type" value="Genomic_DNA"/>
</dbReference>
<dbReference type="EMBL" id="KV417553">
    <property type="protein sequence ID" value="KZP20694.1"/>
    <property type="molecule type" value="Genomic_DNA"/>
</dbReference>
<dbReference type="OrthoDB" id="3038990at2759"/>
<gene>
    <name evidence="4" type="ORF">FIBSPDRAFT_1044717</name>
    <name evidence="5" type="ORF">FIBSPDRAFT_1044721</name>
    <name evidence="3" type="ORF">FIBSPDRAFT_1053231</name>
</gene>
<dbReference type="Proteomes" id="UP000076532">
    <property type="component" value="Unassembled WGS sequence"/>
</dbReference>
<feature type="transmembrane region" description="Helical" evidence="1">
    <location>
        <begin position="150"/>
        <end position="169"/>
    </location>
</feature>
<feature type="transmembrane region" description="Helical" evidence="1">
    <location>
        <begin position="207"/>
        <end position="226"/>
    </location>
</feature>
<evidence type="ECO:0000313" key="4">
    <source>
        <dbReference type="EMBL" id="KZP20688.1"/>
    </source>
</evidence>
<evidence type="ECO:0000256" key="1">
    <source>
        <dbReference type="SAM" id="Phobius"/>
    </source>
</evidence>
<dbReference type="Pfam" id="PF20151">
    <property type="entry name" value="DUF6533"/>
    <property type="match status" value="1"/>
</dbReference>
<evidence type="ECO:0000259" key="2">
    <source>
        <dbReference type="Pfam" id="PF20151"/>
    </source>
</evidence>
<feature type="domain" description="DUF6533" evidence="2">
    <location>
        <begin position="13"/>
        <end position="57"/>
    </location>
</feature>
<feature type="transmembrane region" description="Helical" evidence="1">
    <location>
        <begin position="42"/>
        <end position="62"/>
    </location>
</feature>
<protein>
    <recommendedName>
        <fullName evidence="2">DUF6533 domain-containing protein</fullName>
    </recommendedName>
</protein>
<reference evidence="3 6" key="1">
    <citation type="journal article" date="2016" name="Mol. Biol. Evol.">
        <title>Comparative Genomics of Early-Diverging Mushroom-Forming Fungi Provides Insights into the Origins of Lignocellulose Decay Capabilities.</title>
        <authorList>
            <person name="Nagy L.G."/>
            <person name="Riley R."/>
            <person name="Tritt A."/>
            <person name="Adam C."/>
            <person name="Daum C."/>
            <person name="Floudas D."/>
            <person name="Sun H."/>
            <person name="Yadav J.S."/>
            <person name="Pangilinan J."/>
            <person name="Larsson K.H."/>
            <person name="Matsuura K."/>
            <person name="Barry K."/>
            <person name="Labutti K."/>
            <person name="Kuo R."/>
            <person name="Ohm R.A."/>
            <person name="Bhattacharya S.S."/>
            <person name="Shirouzu T."/>
            <person name="Yoshinaga Y."/>
            <person name="Martin F.M."/>
            <person name="Grigoriev I.V."/>
            <person name="Hibbett D.S."/>
        </authorList>
    </citation>
    <scope>NUCLEOTIDE SEQUENCE [LARGE SCALE GENOMIC DNA]</scope>
    <source>
        <strain evidence="3 6">CBS 109695</strain>
    </source>
</reference>
<organism evidence="3 6">
    <name type="scientific">Athelia psychrophila</name>
    <dbReference type="NCBI Taxonomy" id="1759441"/>
    <lineage>
        <taxon>Eukaryota</taxon>
        <taxon>Fungi</taxon>
        <taxon>Dikarya</taxon>
        <taxon>Basidiomycota</taxon>
        <taxon>Agaricomycotina</taxon>
        <taxon>Agaricomycetes</taxon>
        <taxon>Agaricomycetidae</taxon>
        <taxon>Atheliales</taxon>
        <taxon>Atheliaceae</taxon>
        <taxon>Athelia</taxon>
    </lineage>
</organism>
<proteinExistence type="predicted"/>
<dbReference type="InterPro" id="IPR045340">
    <property type="entry name" value="DUF6533"/>
</dbReference>
<feature type="transmembrane region" description="Helical" evidence="1">
    <location>
        <begin position="12"/>
        <end position="30"/>
    </location>
</feature>
<dbReference type="AlphaFoldDB" id="A0A167XAB1"/>
<feature type="transmembrane region" description="Helical" evidence="1">
    <location>
        <begin position="112"/>
        <end position="130"/>
    </location>
</feature>
<evidence type="ECO:0000313" key="5">
    <source>
        <dbReference type="EMBL" id="KZP20694.1"/>
    </source>
</evidence>
<keyword evidence="1" id="KW-0812">Transmembrane</keyword>
<evidence type="ECO:0000313" key="6">
    <source>
        <dbReference type="Proteomes" id="UP000076532"/>
    </source>
</evidence>
<sequence length="281" mass="31411">MAPGVEESQNTAYASAAIFTVFLLDWVLCMDEEVEIVQRTRLNLPIVIYFLSRTGSLGYIICEALLNTECVPFTLPMEHAKYAFWWISGAATSLLFFFRIRAVYNYSRSMKTLFVVLWISILATPTAFMWNPHINCPSNAGNSCDRWNPLTLPYYVAVFCHDTLVFVFVSRQLVYPTTANGKNSLMSLIRGEGMHVVSKSMLRSGQLYYGATIGILVAAAVTMFLGTPYSTLLGLIYIALSSGMSCKVFRMVMLCEPGSEYSMGAINTRDVEVMMRTVGSR</sequence>
<keyword evidence="6" id="KW-1185">Reference proteome</keyword>
<keyword evidence="1" id="KW-0472">Membrane</keyword>
<evidence type="ECO:0000313" key="3">
    <source>
        <dbReference type="EMBL" id="KZP07001.1"/>
    </source>
</evidence>
<keyword evidence="1" id="KW-1133">Transmembrane helix</keyword>
<name>A0A167XAB1_9AGAM</name>